<reference evidence="4 5" key="1">
    <citation type="submission" date="2020-03" db="EMBL/GenBank/DDBJ databases">
        <title>Screen low temperature-resistant strains for efficient degradation of petroleum hydrocarbons under the low temperature.</title>
        <authorList>
            <person name="Wang Y."/>
            <person name="Chen J."/>
        </authorList>
    </citation>
    <scope>NUCLEOTIDE SEQUENCE [LARGE SCALE GENOMIC DNA]</scope>
    <source>
        <strain evidence="4 5">KB1</strain>
        <plasmid evidence="4 5">plas1</plasmid>
    </source>
</reference>
<name>A0A6G9D4B8_RHOER</name>
<dbReference type="PANTHER" id="PTHR10948">
    <property type="entry name" value="TRANSPOSASE"/>
    <property type="match status" value="1"/>
</dbReference>
<dbReference type="InterPro" id="IPR036397">
    <property type="entry name" value="RNaseH_sf"/>
</dbReference>
<feature type="compositionally biased region" description="Basic and acidic residues" evidence="2">
    <location>
        <begin position="337"/>
        <end position="346"/>
    </location>
</feature>
<geneLocation type="plasmid" evidence="4 5">
    <name>plas1</name>
</geneLocation>
<dbReference type="Gene3D" id="1.10.10.60">
    <property type="entry name" value="Homeodomain-like"/>
    <property type="match status" value="1"/>
</dbReference>
<dbReference type="InterPro" id="IPR025246">
    <property type="entry name" value="IS30-like_HTH"/>
</dbReference>
<protein>
    <submittedName>
        <fullName evidence="4">IS30 family transposase</fullName>
    </submittedName>
</protein>
<proteinExistence type="predicted"/>
<keyword evidence="4" id="KW-0614">Plasmid</keyword>
<evidence type="ECO:0000313" key="4">
    <source>
        <dbReference type="EMBL" id="QIP43816.1"/>
    </source>
</evidence>
<dbReference type="Gene3D" id="1.10.10.10">
    <property type="entry name" value="Winged helix-like DNA-binding domain superfamily/Winged helix DNA-binding domain"/>
    <property type="match status" value="1"/>
</dbReference>
<dbReference type="InterPro" id="IPR012337">
    <property type="entry name" value="RNaseH-like_sf"/>
</dbReference>
<evidence type="ECO:0000313" key="5">
    <source>
        <dbReference type="Proteomes" id="UP000502345"/>
    </source>
</evidence>
<dbReference type="InterPro" id="IPR001584">
    <property type="entry name" value="Integrase_cat-core"/>
</dbReference>
<feature type="region of interest" description="Disordered" evidence="2">
    <location>
        <begin position="331"/>
        <end position="364"/>
    </location>
</feature>
<accession>A0A6G9D4B8</accession>
<dbReference type="SUPFAM" id="SSF53098">
    <property type="entry name" value="Ribonuclease H-like"/>
    <property type="match status" value="1"/>
</dbReference>
<dbReference type="Pfam" id="PF01527">
    <property type="entry name" value="HTH_Tnp_1"/>
    <property type="match status" value="1"/>
</dbReference>
<organism evidence="4 5">
    <name type="scientific">Rhodococcus erythropolis</name>
    <name type="common">Arthrobacter picolinophilus</name>
    <dbReference type="NCBI Taxonomy" id="1833"/>
    <lineage>
        <taxon>Bacteria</taxon>
        <taxon>Bacillati</taxon>
        <taxon>Actinomycetota</taxon>
        <taxon>Actinomycetes</taxon>
        <taxon>Mycobacteriales</taxon>
        <taxon>Nocardiaceae</taxon>
        <taxon>Rhodococcus</taxon>
        <taxon>Rhodococcus erythropolis group</taxon>
    </lineage>
</organism>
<evidence type="ECO:0000256" key="1">
    <source>
        <dbReference type="ARBA" id="ARBA00023172"/>
    </source>
</evidence>
<dbReference type="GO" id="GO:0004803">
    <property type="term" value="F:transposase activity"/>
    <property type="evidence" value="ECO:0007669"/>
    <property type="project" value="InterPro"/>
</dbReference>
<dbReference type="GO" id="GO:0006313">
    <property type="term" value="P:DNA transposition"/>
    <property type="evidence" value="ECO:0007669"/>
    <property type="project" value="InterPro"/>
</dbReference>
<dbReference type="GO" id="GO:0015074">
    <property type="term" value="P:DNA integration"/>
    <property type="evidence" value="ECO:0007669"/>
    <property type="project" value="InterPro"/>
</dbReference>
<dbReference type="PROSITE" id="PS50994">
    <property type="entry name" value="INTEGRASE"/>
    <property type="match status" value="1"/>
</dbReference>
<dbReference type="Pfam" id="PF13936">
    <property type="entry name" value="HTH_38"/>
    <property type="match status" value="1"/>
</dbReference>
<dbReference type="EMBL" id="CP050125">
    <property type="protein sequence ID" value="QIP43816.1"/>
    <property type="molecule type" value="Genomic_DNA"/>
</dbReference>
<dbReference type="Proteomes" id="UP000502345">
    <property type="component" value="Plasmid plas1"/>
</dbReference>
<evidence type="ECO:0000259" key="3">
    <source>
        <dbReference type="PROSITE" id="PS50994"/>
    </source>
</evidence>
<sequence>MAGKKYTDQQKEEFFRLLDRGGTVRAAARAVGVHEDAGYNWLRKTGLTMARAAPRTYPAELKAEFLRLVRERQIISTVAHELGIHRPTAHVWARKAGISTSEARKVNPRREEFLRLRAAGLTRVEARARVGADARSATDWDKGITIINRGRVYPDGRVVRYPVKNNDVVPERRTRAIGGSVDLNVVEKIIHPRYLSLLEREQLQDLRRAGLSIRAIASEMRRAPSTISRELKRNTVSVRGYMPHTAHRLSVKHRARPRRAKLVANAELRSYVQGKLAKRWSPQQISHRLVKDFPTTPEMRANTETIYQAIYVHARGDLTRELGKQLRRGRIARKPHRQSDARRPRFVDPMNSISNRPAEVDSRKVPGHWEGDLIIGALGGSAIATLVERSSRFVMLGHLGRERTAEAVRDSLITTVRHLPASLRGTLTWDQGAEMAEHRAFAAATNFDVYFADAGAPWQRGSNENTNGLLRQYFPRGTDLEAHSVDKLLAVAEELNDRPRKSLDWDTPAERLSALLEVS</sequence>
<keyword evidence="1" id="KW-0233">DNA recombination</keyword>
<gene>
    <name evidence="4" type="ORF">G9444_6573</name>
</gene>
<dbReference type="GO" id="GO:0005829">
    <property type="term" value="C:cytosol"/>
    <property type="evidence" value="ECO:0007669"/>
    <property type="project" value="TreeGrafter"/>
</dbReference>
<dbReference type="GO" id="GO:0003677">
    <property type="term" value="F:DNA binding"/>
    <property type="evidence" value="ECO:0007669"/>
    <property type="project" value="InterPro"/>
</dbReference>
<dbReference type="AlphaFoldDB" id="A0A6G9D4B8"/>
<dbReference type="Pfam" id="PF00665">
    <property type="entry name" value="rve"/>
    <property type="match status" value="1"/>
</dbReference>
<dbReference type="NCBIfam" id="NF033563">
    <property type="entry name" value="transpos_IS30"/>
    <property type="match status" value="1"/>
</dbReference>
<evidence type="ECO:0000256" key="2">
    <source>
        <dbReference type="SAM" id="MobiDB-lite"/>
    </source>
</evidence>
<dbReference type="InterPro" id="IPR036388">
    <property type="entry name" value="WH-like_DNA-bd_sf"/>
</dbReference>
<feature type="domain" description="Integrase catalytic" evidence="3">
    <location>
        <begin position="362"/>
        <end position="516"/>
    </location>
</feature>
<dbReference type="InterPro" id="IPR051917">
    <property type="entry name" value="Transposase-Integrase"/>
</dbReference>
<dbReference type="InterPro" id="IPR053392">
    <property type="entry name" value="Transposase_IS30-like"/>
</dbReference>
<dbReference type="Gene3D" id="3.30.420.10">
    <property type="entry name" value="Ribonuclease H-like superfamily/Ribonuclease H"/>
    <property type="match status" value="1"/>
</dbReference>
<dbReference type="PANTHER" id="PTHR10948:SF23">
    <property type="entry name" value="TRANSPOSASE INSI FOR INSERTION SEQUENCE ELEMENT IS30A-RELATED"/>
    <property type="match status" value="1"/>
</dbReference>
<dbReference type="InterPro" id="IPR002514">
    <property type="entry name" value="Transposase_8"/>
</dbReference>